<sequence length="179" mass="20810">MEDKALVDEVRKYFSDRHLFLKNDWETEAIRYVKLNLGKLQKNSSHFDIAEAVFQQFLYSDLKDSLVPSLRIPKVAKKFNIVKPFIFQVVSVVDVSEPLFSQFRERKFADDDSIFQDPSEGSFELVTEVSKNTRVLKVELSDGEMILNGIVTENIEDLDTRTPPGTKVRFFHYFSPKCF</sequence>
<dbReference type="Proteomes" id="UP000887576">
    <property type="component" value="Unplaced"/>
</dbReference>
<proteinExistence type="predicted"/>
<evidence type="ECO:0000313" key="1">
    <source>
        <dbReference type="Proteomes" id="UP000887576"/>
    </source>
</evidence>
<dbReference type="WBParaSite" id="JU765_v2.g6090.t1">
    <property type="protein sequence ID" value="JU765_v2.g6090.t1"/>
    <property type="gene ID" value="JU765_v2.g6090"/>
</dbReference>
<reference evidence="2" key="1">
    <citation type="submission" date="2022-11" db="UniProtKB">
        <authorList>
            <consortium name="WormBaseParasite"/>
        </authorList>
    </citation>
    <scope>IDENTIFICATION</scope>
</reference>
<accession>A0AC34REE9</accession>
<evidence type="ECO:0000313" key="2">
    <source>
        <dbReference type="WBParaSite" id="JU765_v2.g6090.t1"/>
    </source>
</evidence>
<protein>
    <submittedName>
        <fullName evidence="2">RecQ mediated genome instability protein 1-like N-terminal helical domain-containing protein</fullName>
    </submittedName>
</protein>
<name>A0AC34REE9_9BILA</name>
<organism evidence="1 2">
    <name type="scientific">Panagrolaimus sp. JU765</name>
    <dbReference type="NCBI Taxonomy" id="591449"/>
    <lineage>
        <taxon>Eukaryota</taxon>
        <taxon>Metazoa</taxon>
        <taxon>Ecdysozoa</taxon>
        <taxon>Nematoda</taxon>
        <taxon>Chromadorea</taxon>
        <taxon>Rhabditida</taxon>
        <taxon>Tylenchina</taxon>
        <taxon>Panagrolaimomorpha</taxon>
        <taxon>Panagrolaimoidea</taxon>
        <taxon>Panagrolaimidae</taxon>
        <taxon>Panagrolaimus</taxon>
    </lineage>
</organism>